<keyword evidence="6" id="KW-1185">Reference proteome</keyword>
<dbReference type="GO" id="GO:0003677">
    <property type="term" value="F:DNA binding"/>
    <property type="evidence" value="ECO:0007669"/>
    <property type="project" value="UniProtKB-KW"/>
</dbReference>
<keyword evidence="2" id="KW-0238">DNA-binding</keyword>
<dbReference type="Gene3D" id="1.10.10.10">
    <property type="entry name" value="Winged helix-like DNA-binding domain superfamily/Winged helix DNA-binding domain"/>
    <property type="match status" value="1"/>
</dbReference>
<dbReference type="AlphaFoldDB" id="A0A934IYC6"/>
<evidence type="ECO:0000313" key="6">
    <source>
        <dbReference type="Proteomes" id="UP000602124"/>
    </source>
</evidence>
<sequence>MAERRTISRIEPDAMALRALAHPVRMRMLGLLRIEGPATASGLAERLGLNSGATSYHLRQLARHGFIVEDEERGNARDRWWKSAHESTVFHSDNSDDDALDAGIAFAEAALQNQIGQMKAALAQYGSLSAEWRDASTLSDLIIPLTATDAKALIERLNRVIADAMEQAPKLGGPYPPDVEPFTVMLHAFPRPSEEGNEQ</sequence>
<keyword evidence="1" id="KW-0805">Transcription regulation</keyword>
<gene>
    <name evidence="5" type="ORF">JEQ47_05660</name>
</gene>
<evidence type="ECO:0000313" key="5">
    <source>
        <dbReference type="EMBL" id="MBJ3784199.1"/>
    </source>
</evidence>
<dbReference type="InterPro" id="IPR011991">
    <property type="entry name" value="ArsR-like_HTH"/>
</dbReference>
<comment type="caution">
    <text evidence="5">The sequence shown here is derived from an EMBL/GenBank/DDBJ whole genome shotgun (WGS) entry which is preliminary data.</text>
</comment>
<name>A0A934IYC6_9HYPH</name>
<organism evidence="5 6">
    <name type="scientific">Devosia sediminis</name>
    <dbReference type="NCBI Taxonomy" id="2798801"/>
    <lineage>
        <taxon>Bacteria</taxon>
        <taxon>Pseudomonadati</taxon>
        <taxon>Pseudomonadota</taxon>
        <taxon>Alphaproteobacteria</taxon>
        <taxon>Hyphomicrobiales</taxon>
        <taxon>Devosiaceae</taxon>
        <taxon>Devosia</taxon>
    </lineage>
</organism>
<evidence type="ECO:0000256" key="2">
    <source>
        <dbReference type="ARBA" id="ARBA00023125"/>
    </source>
</evidence>
<feature type="domain" description="HTH arsR-type" evidence="4">
    <location>
        <begin position="15"/>
        <end position="108"/>
    </location>
</feature>
<dbReference type="GO" id="GO:0003700">
    <property type="term" value="F:DNA-binding transcription factor activity"/>
    <property type="evidence" value="ECO:0007669"/>
    <property type="project" value="InterPro"/>
</dbReference>
<dbReference type="CDD" id="cd00090">
    <property type="entry name" value="HTH_ARSR"/>
    <property type="match status" value="1"/>
</dbReference>
<dbReference type="InterPro" id="IPR051081">
    <property type="entry name" value="HTH_MetalResp_TranReg"/>
</dbReference>
<evidence type="ECO:0000256" key="3">
    <source>
        <dbReference type="ARBA" id="ARBA00023163"/>
    </source>
</evidence>
<accession>A0A934IYC6</accession>
<evidence type="ECO:0000259" key="4">
    <source>
        <dbReference type="SMART" id="SM00418"/>
    </source>
</evidence>
<dbReference type="Proteomes" id="UP000602124">
    <property type="component" value="Unassembled WGS sequence"/>
</dbReference>
<protein>
    <submittedName>
        <fullName evidence="5">Helix-turn-helix domain-containing protein</fullName>
    </submittedName>
</protein>
<proteinExistence type="predicted"/>
<dbReference type="SUPFAM" id="SSF46785">
    <property type="entry name" value="Winged helix' DNA-binding domain"/>
    <property type="match status" value="1"/>
</dbReference>
<evidence type="ECO:0000256" key="1">
    <source>
        <dbReference type="ARBA" id="ARBA00023015"/>
    </source>
</evidence>
<dbReference type="InterPro" id="IPR001845">
    <property type="entry name" value="HTH_ArsR_DNA-bd_dom"/>
</dbReference>
<reference evidence="5" key="1">
    <citation type="submission" date="2020-12" db="EMBL/GenBank/DDBJ databases">
        <title>Devosia sp. MSA67 isolated from Mo River.</title>
        <authorList>
            <person name="Ma F."/>
            <person name="Zi Z."/>
        </authorList>
    </citation>
    <scope>NUCLEOTIDE SEQUENCE</scope>
    <source>
        <strain evidence="5">MSA67</strain>
    </source>
</reference>
<dbReference type="InterPro" id="IPR036388">
    <property type="entry name" value="WH-like_DNA-bd_sf"/>
</dbReference>
<dbReference type="PANTHER" id="PTHR33154">
    <property type="entry name" value="TRANSCRIPTIONAL REGULATOR, ARSR FAMILY"/>
    <property type="match status" value="1"/>
</dbReference>
<dbReference type="InterPro" id="IPR036390">
    <property type="entry name" value="WH_DNA-bd_sf"/>
</dbReference>
<dbReference type="EMBL" id="JAEKMH010000001">
    <property type="protein sequence ID" value="MBJ3784199.1"/>
    <property type="molecule type" value="Genomic_DNA"/>
</dbReference>
<dbReference type="SMART" id="SM00418">
    <property type="entry name" value="HTH_ARSR"/>
    <property type="match status" value="1"/>
</dbReference>
<dbReference type="PANTHER" id="PTHR33154:SF15">
    <property type="entry name" value="REGULATORY PROTEIN ARSR"/>
    <property type="match status" value="1"/>
</dbReference>
<keyword evidence="3" id="KW-0804">Transcription</keyword>
<dbReference type="Pfam" id="PF12840">
    <property type="entry name" value="HTH_20"/>
    <property type="match status" value="1"/>
</dbReference>